<dbReference type="Pfam" id="PF00005">
    <property type="entry name" value="ABC_tran"/>
    <property type="match status" value="1"/>
</dbReference>
<sequence>MMDVLNVAHVTKHYKDFSLNDVSFTLPAGMILGMIGENGAGKTTTIKAILDLIAVDAGDIQIFGRDHHSDVKDIRQQIGVVMDGVNQNPFLFCKDVDAMLKRIYKNWSSEKFFAYLDRFELPKDKRIKELSKGMNVKLNFAAALASAPRLLILDEATSGLDPVMRDEILSVLQEFVMDEQNAVLMSTHITSDLDKIADYIMFIHKGRILFVRSKEELDNSYGILHCKKSFFDALDPSDYDAYIKEPFSYKVLLNHKFETMEHFRDLDVEKASIEDIMLFYVKGEHV</sequence>
<accession>A0A9D1F1T3</accession>
<dbReference type="PANTHER" id="PTHR42939">
    <property type="entry name" value="ABC TRANSPORTER ATP-BINDING PROTEIN ALBC-RELATED"/>
    <property type="match status" value="1"/>
</dbReference>
<dbReference type="InterPro" id="IPR051782">
    <property type="entry name" value="ABC_Transporter_VariousFunc"/>
</dbReference>
<evidence type="ECO:0000313" key="5">
    <source>
        <dbReference type="EMBL" id="HIS45949.1"/>
    </source>
</evidence>
<evidence type="ECO:0000256" key="2">
    <source>
        <dbReference type="ARBA" id="ARBA00022741"/>
    </source>
</evidence>
<dbReference type="Gene3D" id="3.40.50.300">
    <property type="entry name" value="P-loop containing nucleotide triphosphate hydrolases"/>
    <property type="match status" value="1"/>
</dbReference>
<evidence type="ECO:0000259" key="4">
    <source>
        <dbReference type="PROSITE" id="PS50893"/>
    </source>
</evidence>
<proteinExistence type="predicted"/>
<comment type="caution">
    <text evidence="5">The sequence shown here is derived from an EMBL/GenBank/DDBJ whole genome shotgun (WGS) entry which is preliminary data.</text>
</comment>
<dbReference type="GO" id="GO:0016887">
    <property type="term" value="F:ATP hydrolysis activity"/>
    <property type="evidence" value="ECO:0007669"/>
    <property type="project" value="InterPro"/>
</dbReference>
<feature type="domain" description="ABC transporter" evidence="4">
    <location>
        <begin position="2"/>
        <end position="230"/>
    </location>
</feature>
<dbReference type="SUPFAM" id="SSF52540">
    <property type="entry name" value="P-loop containing nucleoside triphosphate hydrolases"/>
    <property type="match status" value="1"/>
</dbReference>
<keyword evidence="3 5" id="KW-0067">ATP-binding</keyword>
<dbReference type="InterPro" id="IPR003439">
    <property type="entry name" value="ABC_transporter-like_ATP-bd"/>
</dbReference>
<evidence type="ECO:0000256" key="1">
    <source>
        <dbReference type="ARBA" id="ARBA00022448"/>
    </source>
</evidence>
<evidence type="ECO:0000313" key="6">
    <source>
        <dbReference type="Proteomes" id="UP000823927"/>
    </source>
</evidence>
<dbReference type="EMBL" id="DVIT01000001">
    <property type="protein sequence ID" value="HIS45949.1"/>
    <property type="molecule type" value="Genomic_DNA"/>
</dbReference>
<gene>
    <name evidence="5" type="ORF">IAB46_00020</name>
</gene>
<dbReference type="SMART" id="SM00382">
    <property type="entry name" value="AAA"/>
    <property type="match status" value="1"/>
</dbReference>
<dbReference type="PROSITE" id="PS50893">
    <property type="entry name" value="ABC_TRANSPORTER_2"/>
    <property type="match status" value="1"/>
</dbReference>
<organism evidence="5 6">
    <name type="scientific">Candidatus Scybalocola faecigallinarum</name>
    <dbReference type="NCBI Taxonomy" id="2840941"/>
    <lineage>
        <taxon>Bacteria</taxon>
        <taxon>Bacillati</taxon>
        <taxon>Bacillota</taxon>
        <taxon>Clostridia</taxon>
        <taxon>Lachnospirales</taxon>
        <taxon>Lachnospiraceae</taxon>
        <taxon>Lachnospiraceae incertae sedis</taxon>
        <taxon>Candidatus Scybalocola (ex Gilroy et al. 2021)</taxon>
    </lineage>
</organism>
<reference evidence="5" key="2">
    <citation type="journal article" date="2021" name="PeerJ">
        <title>Extensive microbial diversity within the chicken gut microbiome revealed by metagenomics and culture.</title>
        <authorList>
            <person name="Gilroy R."/>
            <person name="Ravi A."/>
            <person name="Getino M."/>
            <person name="Pursley I."/>
            <person name="Horton D.L."/>
            <person name="Alikhan N.F."/>
            <person name="Baker D."/>
            <person name="Gharbi K."/>
            <person name="Hall N."/>
            <person name="Watson M."/>
            <person name="Adriaenssens E.M."/>
            <person name="Foster-Nyarko E."/>
            <person name="Jarju S."/>
            <person name="Secka A."/>
            <person name="Antonio M."/>
            <person name="Oren A."/>
            <person name="Chaudhuri R.R."/>
            <person name="La Ragione R."/>
            <person name="Hildebrand F."/>
            <person name="Pallen M.J."/>
        </authorList>
    </citation>
    <scope>NUCLEOTIDE SEQUENCE</scope>
    <source>
        <strain evidence="5">CHK178-757</strain>
    </source>
</reference>
<dbReference type="Proteomes" id="UP000823927">
    <property type="component" value="Unassembled WGS sequence"/>
</dbReference>
<keyword evidence="1" id="KW-0813">Transport</keyword>
<dbReference type="GO" id="GO:0005524">
    <property type="term" value="F:ATP binding"/>
    <property type="evidence" value="ECO:0007669"/>
    <property type="project" value="UniProtKB-KW"/>
</dbReference>
<reference evidence="5" key="1">
    <citation type="submission" date="2020-10" db="EMBL/GenBank/DDBJ databases">
        <authorList>
            <person name="Gilroy R."/>
        </authorList>
    </citation>
    <scope>NUCLEOTIDE SEQUENCE</scope>
    <source>
        <strain evidence="5">CHK178-757</strain>
    </source>
</reference>
<dbReference type="InterPro" id="IPR027417">
    <property type="entry name" value="P-loop_NTPase"/>
</dbReference>
<dbReference type="InterPro" id="IPR003593">
    <property type="entry name" value="AAA+_ATPase"/>
</dbReference>
<dbReference type="PANTHER" id="PTHR42939:SF3">
    <property type="entry name" value="ABC TRANSPORTER ATP-BINDING COMPONENT"/>
    <property type="match status" value="1"/>
</dbReference>
<protein>
    <submittedName>
        <fullName evidence="5">ABC transporter ATP-binding protein</fullName>
    </submittedName>
</protein>
<dbReference type="CDD" id="cd03230">
    <property type="entry name" value="ABC_DR_subfamily_A"/>
    <property type="match status" value="1"/>
</dbReference>
<name>A0A9D1F1T3_9FIRM</name>
<keyword evidence="2" id="KW-0547">Nucleotide-binding</keyword>
<evidence type="ECO:0000256" key="3">
    <source>
        <dbReference type="ARBA" id="ARBA00022840"/>
    </source>
</evidence>
<dbReference type="AlphaFoldDB" id="A0A9D1F1T3"/>